<dbReference type="InterPro" id="IPR004100">
    <property type="entry name" value="ATPase_F1/V1/A1_a/bsu_N"/>
</dbReference>
<dbReference type="Proteomes" id="UP000692954">
    <property type="component" value="Unassembled WGS sequence"/>
</dbReference>
<dbReference type="FunFam" id="2.40.30.20:FF:000009">
    <property type="entry name" value="V-type proton ATPase catalytic subunit A"/>
    <property type="match status" value="1"/>
</dbReference>
<evidence type="ECO:0000313" key="13">
    <source>
        <dbReference type="Proteomes" id="UP000692954"/>
    </source>
</evidence>
<evidence type="ECO:0008006" key="14">
    <source>
        <dbReference type="Google" id="ProtNLM"/>
    </source>
</evidence>
<comment type="caution">
    <text evidence="12">The sequence shown here is derived from an EMBL/GenBank/DDBJ whole genome shotgun (WGS) entry which is preliminary data.</text>
</comment>
<gene>
    <name evidence="12" type="ORF">PSON_ATCC_30995.1.T1020128</name>
</gene>
<dbReference type="Pfam" id="PF22919">
    <property type="entry name" value="ATP-synt_VA_C"/>
    <property type="match status" value="1"/>
</dbReference>
<evidence type="ECO:0000259" key="11">
    <source>
        <dbReference type="Pfam" id="PF22919"/>
    </source>
</evidence>
<evidence type="ECO:0000256" key="4">
    <source>
        <dbReference type="ARBA" id="ARBA00022840"/>
    </source>
</evidence>
<keyword evidence="5" id="KW-1278">Translocase</keyword>
<dbReference type="AlphaFoldDB" id="A0A8S1QDT6"/>
<dbReference type="InterPro" id="IPR022878">
    <property type="entry name" value="V-ATPase_asu"/>
</dbReference>
<keyword evidence="4" id="KW-0067">ATP-binding</keyword>
<keyword evidence="2" id="KW-0813">Transport</keyword>
<evidence type="ECO:0000256" key="7">
    <source>
        <dbReference type="ARBA" id="ARBA00048383"/>
    </source>
</evidence>
<dbReference type="PANTHER" id="PTHR43607">
    <property type="entry name" value="V-TYPE PROTON ATPASE CATALYTIC SUBUNIT A"/>
    <property type="match status" value="1"/>
</dbReference>
<evidence type="ECO:0000256" key="1">
    <source>
        <dbReference type="ARBA" id="ARBA00008936"/>
    </source>
</evidence>
<dbReference type="GO" id="GO:0046961">
    <property type="term" value="F:proton-transporting ATPase activity, rotational mechanism"/>
    <property type="evidence" value="ECO:0007669"/>
    <property type="project" value="InterPro"/>
</dbReference>
<evidence type="ECO:0000256" key="3">
    <source>
        <dbReference type="ARBA" id="ARBA00022741"/>
    </source>
</evidence>
<evidence type="ECO:0000256" key="6">
    <source>
        <dbReference type="ARBA" id="ARBA00023065"/>
    </source>
</evidence>
<keyword evidence="3" id="KW-0547">Nucleotide-binding</keyword>
<dbReference type="FunFam" id="2.40.50.100:FF:000008">
    <property type="entry name" value="V-type proton ATPase catalytic subunit A"/>
    <property type="match status" value="1"/>
</dbReference>
<proteinExistence type="inferred from homology"/>
<name>A0A8S1QDT6_9CILI</name>
<dbReference type="InterPro" id="IPR055190">
    <property type="entry name" value="ATP-synt_VA_C"/>
</dbReference>
<reference evidence="12" key="1">
    <citation type="submission" date="2021-01" db="EMBL/GenBank/DDBJ databases">
        <authorList>
            <consortium name="Genoscope - CEA"/>
            <person name="William W."/>
        </authorList>
    </citation>
    <scope>NUCLEOTIDE SEQUENCE</scope>
</reference>
<comment type="similarity">
    <text evidence="1">Belongs to the ATPase alpha/beta chains family.</text>
</comment>
<keyword evidence="6" id="KW-0406">Ion transport</keyword>
<dbReference type="Pfam" id="PF00006">
    <property type="entry name" value="ATP-synt_ab"/>
    <property type="match status" value="1"/>
</dbReference>
<evidence type="ECO:0000259" key="8">
    <source>
        <dbReference type="Pfam" id="PF00006"/>
    </source>
</evidence>
<feature type="domain" description="ATPsynthase alpha/beta subunit barrel-sandwich" evidence="10">
    <location>
        <begin position="121"/>
        <end position="209"/>
    </location>
</feature>
<dbReference type="EMBL" id="CAJJDN010000102">
    <property type="protein sequence ID" value="CAD8113131.1"/>
    <property type="molecule type" value="Genomic_DNA"/>
</dbReference>
<protein>
    <recommendedName>
        <fullName evidence="14">H(+)-transporting two-sector ATPase</fullName>
    </recommendedName>
</protein>
<dbReference type="InterPro" id="IPR000194">
    <property type="entry name" value="ATPase_F1/V1/A1_a/bsu_nucl-bd"/>
</dbReference>
<dbReference type="OrthoDB" id="1676488at2759"/>
<dbReference type="Pfam" id="PF16886">
    <property type="entry name" value="ATP-synt_ab_Xtn"/>
    <property type="match status" value="1"/>
</dbReference>
<dbReference type="FunFam" id="1.10.1140.10:FF:000002">
    <property type="entry name" value="V-type proton ATPase catalytic subunit A"/>
    <property type="match status" value="1"/>
</dbReference>
<feature type="domain" description="ATPase F1/V1/A1 complex alpha/beta subunit nucleotide-binding" evidence="8">
    <location>
        <begin position="228"/>
        <end position="449"/>
    </location>
</feature>
<dbReference type="InterPro" id="IPR031686">
    <property type="entry name" value="ATP-synth_a_Xtn"/>
</dbReference>
<sequence length="608" mass="70221">MNQQCIGQQEEMEQKESSFGKVLKVDGPLIFVEEMDGAEMFEIVKVGQKRLVGEIIKLDKNISYIQCFEDTSSLSVGDCVMRTKSPFLVELGPGIQTYPFDGIQRRLQWNENQFNISNNITGLDQDRIWEFKPSSKIKEGMMIFGGDIYGSVFENNLFEDHKILTSPKVQGRVCYIAPEGNYTLKDKVLEIELNGIKQQYGMSHFWPMRESRPILEKLQCNTPFLTDIRVLDVLYPTVFGGTCCASMSSLGGKLFLSKALTKYSKSDCHIYVGSGESESDIVSIIEELKEETLLKKDKEEMILQHLSLIANSSKMPTPTIEVSIYTGLTIAEYYRDMGLNVSLMMDSVTQWARAVNDIQMRIGDMNNQEEYPPILSQKLTQIYQRAGQIKCRGSPDREGSITFVGNVMQSEKHNDPVTIETINNSQVFWLLDKRLSQRKHFPHLNWILSNTKYEQQLESYFNSLNPKFQHLKTVLKQILNQEEQMIQQEAKDLSEDQKLTLEIALMIREDFLQQDTFSQYDDHCPLYKTISMMKCFVIFYQLAKQAILKSTEDNIITWSIIKNIANKLMYKLHVMKFYDLKNPQQELIDYFNNLADEIESTFKDIIDK</sequence>
<dbReference type="GO" id="GO:0005524">
    <property type="term" value="F:ATP binding"/>
    <property type="evidence" value="ECO:0007669"/>
    <property type="project" value="UniProtKB-KW"/>
</dbReference>
<accession>A0A8S1QDT6</accession>
<dbReference type="PANTHER" id="PTHR43607:SF1">
    <property type="entry name" value="H(+)-TRANSPORTING TWO-SECTOR ATPASE"/>
    <property type="match status" value="1"/>
</dbReference>
<dbReference type="Pfam" id="PF02874">
    <property type="entry name" value="ATP-synt_ab_N"/>
    <property type="match status" value="1"/>
</dbReference>
<feature type="domain" description="ATP synthase A/B type C-terminal" evidence="11">
    <location>
        <begin position="460"/>
        <end position="553"/>
    </location>
</feature>
<evidence type="ECO:0000256" key="2">
    <source>
        <dbReference type="ARBA" id="ARBA00022448"/>
    </source>
</evidence>
<evidence type="ECO:0000259" key="9">
    <source>
        <dbReference type="Pfam" id="PF02874"/>
    </source>
</evidence>
<dbReference type="GO" id="GO:0046034">
    <property type="term" value="P:ATP metabolic process"/>
    <property type="evidence" value="ECO:0007669"/>
    <property type="project" value="InterPro"/>
</dbReference>
<comment type="catalytic activity">
    <reaction evidence="7">
        <text>ATP + H2O + 4 H(+)(in) = ADP + phosphate + 5 H(+)(out)</text>
        <dbReference type="Rhea" id="RHEA:57720"/>
        <dbReference type="ChEBI" id="CHEBI:15377"/>
        <dbReference type="ChEBI" id="CHEBI:15378"/>
        <dbReference type="ChEBI" id="CHEBI:30616"/>
        <dbReference type="ChEBI" id="CHEBI:43474"/>
        <dbReference type="ChEBI" id="CHEBI:456216"/>
        <dbReference type="EC" id="7.1.2.2"/>
    </reaction>
</comment>
<organism evidence="12 13">
    <name type="scientific">Paramecium sonneborni</name>
    <dbReference type="NCBI Taxonomy" id="65129"/>
    <lineage>
        <taxon>Eukaryota</taxon>
        <taxon>Sar</taxon>
        <taxon>Alveolata</taxon>
        <taxon>Ciliophora</taxon>
        <taxon>Intramacronucleata</taxon>
        <taxon>Oligohymenophorea</taxon>
        <taxon>Peniculida</taxon>
        <taxon>Parameciidae</taxon>
        <taxon>Paramecium</taxon>
    </lineage>
</organism>
<evidence type="ECO:0000313" key="12">
    <source>
        <dbReference type="EMBL" id="CAD8113131.1"/>
    </source>
</evidence>
<dbReference type="CDD" id="cd18111">
    <property type="entry name" value="ATP-synt_V_A-type_alpha_C"/>
    <property type="match status" value="1"/>
</dbReference>
<keyword evidence="13" id="KW-1185">Reference proteome</keyword>
<evidence type="ECO:0000256" key="5">
    <source>
        <dbReference type="ARBA" id="ARBA00022967"/>
    </source>
</evidence>
<feature type="domain" description="ATPase F1/V1/A1 complex alpha/beta subunit N-terminal" evidence="9">
    <location>
        <begin position="23"/>
        <end position="83"/>
    </location>
</feature>
<evidence type="ECO:0000259" key="10">
    <source>
        <dbReference type="Pfam" id="PF16886"/>
    </source>
</evidence>